<dbReference type="EMBL" id="FOQO01000003">
    <property type="protein sequence ID" value="SFI24370.1"/>
    <property type="molecule type" value="Genomic_DNA"/>
</dbReference>
<dbReference type="Pfam" id="PF09992">
    <property type="entry name" value="NAGPA"/>
    <property type="match status" value="1"/>
</dbReference>
<dbReference type="AlphaFoldDB" id="A0A1I3GLT2"/>
<organism evidence="2 3">
    <name type="scientific">Parapedobacter indicus</name>
    <dbReference type="NCBI Taxonomy" id="1477437"/>
    <lineage>
        <taxon>Bacteria</taxon>
        <taxon>Pseudomonadati</taxon>
        <taxon>Bacteroidota</taxon>
        <taxon>Sphingobacteriia</taxon>
        <taxon>Sphingobacteriales</taxon>
        <taxon>Sphingobacteriaceae</taxon>
        <taxon>Parapedobacter</taxon>
    </lineage>
</organism>
<dbReference type="PANTHER" id="PTHR40446">
    <property type="entry name" value="N-ACETYLGLUCOSAMINE-1-PHOSPHODIESTER ALPHA-N-ACETYLGLUCOSAMINIDASE"/>
    <property type="match status" value="1"/>
</dbReference>
<sequence length="290" mass="32399">MEKYIYKTYRERVTGLILFLGAFLVPQTAAWGQSLDSLAVVQKEWTVSPIKKGIVWKQGHFDNLFESQQEINLVEIDLRKYRKRILMAADSVQLKTAAQFAAENNALVAINGGFFDMEHGGAWDYIKVANKVVNRTKKATARANAVLLIDRKGVEIHPASSIDYENHKAPNVLLSGPLLIHRESVAELAANAFNVNRHPRSAIAVTSDKKLLLMVVDGRNRMAEGMNLHELARVLRWLGAKDAMNLDGGGSSTLYVKGATENNVVNYPSDNKRFDHEGLREVANIIYLKD</sequence>
<keyword evidence="3" id="KW-1185">Reference proteome</keyword>
<dbReference type="Proteomes" id="UP000198670">
    <property type="component" value="Unassembled WGS sequence"/>
</dbReference>
<dbReference type="PANTHER" id="PTHR40446:SF2">
    <property type="entry name" value="N-ACETYLGLUCOSAMINE-1-PHOSPHODIESTER ALPHA-N-ACETYLGLUCOSAMINIDASE"/>
    <property type="match status" value="1"/>
</dbReference>
<evidence type="ECO:0000313" key="2">
    <source>
        <dbReference type="EMBL" id="SFI24370.1"/>
    </source>
</evidence>
<dbReference type="STRING" id="1477437.SAMN05444682_10326"/>
<evidence type="ECO:0000313" key="3">
    <source>
        <dbReference type="Proteomes" id="UP000198670"/>
    </source>
</evidence>
<dbReference type="RefSeq" id="WP_245893120.1">
    <property type="nucleotide sequence ID" value="NZ_FOQO01000003.1"/>
</dbReference>
<dbReference type="InterPro" id="IPR018711">
    <property type="entry name" value="NAGPA"/>
</dbReference>
<evidence type="ECO:0000259" key="1">
    <source>
        <dbReference type="Pfam" id="PF09992"/>
    </source>
</evidence>
<name>A0A1I3GLT2_9SPHI</name>
<feature type="domain" description="Phosphodiester glycosidase" evidence="1">
    <location>
        <begin position="104"/>
        <end position="288"/>
    </location>
</feature>
<reference evidence="2 3" key="1">
    <citation type="submission" date="2016-10" db="EMBL/GenBank/DDBJ databases">
        <authorList>
            <person name="de Groot N.N."/>
        </authorList>
    </citation>
    <scope>NUCLEOTIDE SEQUENCE [LARGE SCALE GENOMIC DNA]</scope>
    <source>
        <strain evidence="2 3">RK1</strain>
    </source>
</reference>
<gene>
    <name evidence="2" type="ORF">SAMN05444682_10326</name>
</gene>
<protein>
    <submittedName>
        <fullName evidence="2">Exopolysaccharide biosynthesis protein</fullName>
    </submittedName>
</protein>
<accession>A0A1I3GLT2</accession>
<proteinExistence type="predicted"/>